<sequence length="103" mass="12182">MPASNTFQKRSSPRSKILHRYTKQSDISRSTLWFFEGTQKIMLYTERAHFYHRYKIVNLLEGSEEMTCSVLFSRFDHFRLERIVGSASAKRMVTSDKSVFVFC</sequence>
<protein>
    <submittedName>
        <fullName evidence="1">Uncharacterized protein</fullName>
    </submittedName>
</protein>
<comment type="caution">
    <text evidence="1">The sequence shown here is derived from an EMBL/GenBank/DDBJ whole genome shotgun (WGS) entry which is preliminary data.</text>
</comment>
<reference evidence="2" key="1">
    <citation type="journal article" date="2023" name="Front. Plant Sci.">
        <title>Chromosomal-level genome assembly of Melastoma candidum provides insights into trichome evolution.</title>
        <authorList>
            <person name="Zhong Y."/>
            <person name="Wu W."/>
            <person name="Sun C."/>
            <person name="Zou P."/>
            <person name="Liu Y."/>
            <person name="Dai S."/>
            <person name="Zhou R."/>
        </authorList>
    </citation>
    <scope>NUCLEOTIDE SEQUENCE [LARGE SCALE GENOMIC DNA]</scope>
</reference>
<evidence type="ECO:0000313" key="1">
    <source>
        <dbReference type="EMBL" id="KAI4387618.1"/>
    </source>
</evidence>
<dbReference type="Proteomes" id="UP001057402">
    <property type="component" value="Chromosome 1"/>
</dbReference>
<name>A0ACB9SDP9_9MYRT</name>
<dbReference type="EMBL" id="CM042880">
    <property type="protein sequence ID" value="KAI4387618.1"/>
    <property type="molecule type" value="Genomic_DNA"/>
</dbReference>
<proteinExistence type="predicted"/>
<organism evidence="1 2">
    <name type="scientific">Melastoma candidum</name>
    <dbReference type="NCBI Taxonomy" id="119954"/>
    <lineage>
        <taxon>Eukaryota</taxon>
        <taxon>Viridiplantae</taxon>
        <taxon>Streptophyta</taxon>
        <taxon>Embryophyta</taxon>
        <taxon>Tracheophyta</taxon>
        <taxon>Spermatophyta</taxon>
        <taxon>Magnoliopsida</taxon>
        <taxon>eudicotyledons</taxon>
        <taxon>Gunneridae</taxon>
        <taxon>Pentapetalae</taxon>
        <taxon>rosids</taxon>
        <taxon>malvids</taxon>
        <taxon>Myrtales</taxon>
        <taxon>Melastomataceae</taxon>
        <taxon>Melastomatoideae</taxon>
        <taxon>Melastomateae</taxon>
        <taxon>Melastoma</taxon>
    </lineage>
</organism>
<accession>A0ACB9SDP9</accession>
<evidence type="ECO:0000313" key="2">
    <source>
        <dbReference type="Proteomes" id="UP001057402"/>
    </source>
</evidence>
<keyword evidence="2" id="KW-1185">Reference proteome</keyword>
<gene>
    <name evidence="1" type="ORF">MLD38_000038</name>
</gene>